<protein>
    <submittedName>
        <fullName evidence="1">Uncharacterized protein</fullName>
    </submittedName>
</protein>
<reference evidence="1" key="3">
    <citation type="journal article" date="2017" name="Nature">
        <title>Genome sequence of the progenitor of the wheat D genome Aegilops tauschii.</title>
        <authorList>
            <person name="Luo M.C."/>
            <person name="Gu Y.Q."/>
            <person name="Puiu D."/>
            <person name="Wang H."/>
            <person name="Twardziok S.O."/>
            <person name="Deal K.R."/>
            <person name="Huo N."/>
            <person name="Zhu T."/>
            <person name="Wang L."/>
            <person name="Wang Y."/>
            <person name="McGuire P.E."/>
            <person name="Liu S."/>
            <person name="Long H."/>
            <person name="Ramasamy R.K."/>
            <person name="Rodriguez J.C."/>
            <person name="Van S.L."/>
            <person name="Yuan L."/>
            <person name="Wang Z."/>
            <person name="Xia Z."/>
            <person name="Xiao L."/>
            <person name="Anderson O.D."/>
            <person name="Ouyang S."/>
            <person name="Liang Y."/>
            <person name="Zimin A.V."/>
            <person name="Pertea G."/>
            <person name="Qi P."/>
            <person name="Bennetzen J.L."/>
            <person name="Dai X."/>
            <person name="Dawson M.W."/>
            <person name="Muller H.G."/>
            <person name="Kugler K."/>
            <person name="Rivarola-Duarte L."/>
            <person name="Spannagl M."/>
            <person name="Mayer K.F.X."/>
            <person name="Lu F.H."/>
            <person name="Bevan M.W."/>
            <person name="Leroy P."/>
            <person name="Li P."/>
            <person name="You F.M."/>
            <person name="Sun Q."/>
            <person name="Liu Z."/>
            <person name="Lyons E."/>
            <person name="Wicker T."/>
            <person name="Salzberg S.L."/>
            <person name="Devos K.M."/>
            <person name="Dvorak J."/>
        </authorList>
    </citation>
    <scope>NUCLEOTIDE SEQUENCE [LARGE SCALE GENOMIC DNA]</scope>
    <source>
        <strain evidence="1">cv. AL8/78</strain>
    </source>
</reference>
<dbReference type="AlphaFoldDB" id="A0A453NYW7"/>
<dbReference type="EnsemblPlants" id="AET6Gv20545900.6">
    <property type="protein sequence ID" value="AET6Gv20545900.6"/>
    <property type="gene ID" value="AET6Gv20545900"/>
</dbReference>
<reference evidence="1" key="4">
    <citation type="submission" date="2019-03" db="UniProtKB">
        <authorList>
            <consortium name="EnsemblPlants"/>
        </authorList>
    </citation>
    <scope>IDENTIFICATION</scope>
</reference>
<evidence type="ECO:0000313" key="2">
    <source>
        <dbReference type="Proteomes" id="UP000015105"/>
    </source>
</evidence>
<organism evidence="1 2">
    <name type="scientific">Aegilops tauschii subsp. strangulata</name>
    <name type="common">Goatgrass</name>
    <dbReference type="NCBI Taxonomy" id="200361"/>
    <lineage>
        <taxon>Eukaryota</taxon>
        <taxon>Viridiplantae</taxon>
        <taxon>Streptophyta</taxon>
        <taxon>Embryophyta</taxon>
        <taxon>Tracheophyta</taxon>
        <taxon>Spermatophyta</taxon>
        <taxon>Magnoliopsida</taxon>
        <taxon>Liliopsida</taxon>
        <taxon>Poales</taxon>
        <taxon>Poaceae</taxon>
        <taxon>BOP clade</taxon>
        <taxon>Pooideae</taxon>
        <taxon>Triticodae</taxon>
        <taxon>Triticeae</taxon>
        <taxon>Triticinae</taxon>
        <taxon>Aegilops</taxon>
    </lineage>
</organism>
<reference evidence="2" key="2">
    <citation type="journal article" date="2017" name="Nat. Plants">
        <title>The Aegilops tauschii genome reveals multiple impacts of transposons.</title>
        <authorList>
            <person name="Zhao G."/>
            <person name="Zou C."/>
            <person name="Li K."/>
            <person name="Wang K."/>
            <person name="Li T."/>
            <person name="Gao L."/>
            <person name="Zhang X."/>
            <person name="Wang H."/>
            <person name="Yang Z."/>
            <person name="Liu X."/>
            <person name="Jiang W."/>
            <person name="Mao L."/>
            <person name="Kong X."/>
            <person name="Jiao Y."/>
            <person name="Jia J."/>
        </authorList>
    </citation>
    <scope>NUCLEOTIDE SEQUENCE [LARGE SCALE GENOMIC DNA]</scope>
    <source>
        <strain evidence="2">cv. AL8/78</strain>
    </source>
</reference>
<keyword evidence="2" id="KW-1185">Reference proteome</keyword>
<reference evidence="2" key="1">
    <citation type="journal article" date="2014" name="Science">
        <title>Ancient hybridizations among the ancestral genomes of bread wheat.</title>
        <authorList>
            <consortium name="International Wheat Genome Sequencing Consortium,"/>
            <person name="Marcussen T."/>
            <person name="Sandve S.R."/>
            <person name="Heier L."/>
            <person name="Spannagl M."/>
            <person name="Pfeifer M."/>
            <person name="Jakobsen K.S."/>
            <person name="Wulff B.B."/>
            <person name="Steuernagel B."/>
            <person name="Mayer K.F."/>
            <person name="Olsen O.A."/>
        </authorList>
    </citation>
    <scope>NUCLEOTIDE SEQUENCE [LARGE SCALE GENOMIC DNA]</scope>
    <source>
        <strain evidence="2">cv. AL8/78</strain>
    </source>
</reference>
<sequence>QFFLAYELHRDASSSWRTSSIHTRAHAAKTETRAVGAAASADRLARWLFLRHLLSPQSIKKQLRNPRTRTRSNERQFFLAYELHRDANSSWRTSSIHTRAHAAKTETRAVGAAASANRLARRLFLRHLLSPPTVFFLSDGK</sequence>
<dbReference type="Gramene" id="AET6Gv20545900.6">
    <property type="protein sequence ID" value="AET6Gv20545900.6"/>
    <property type="gene ID" value="AET6Gv20545900"/>
</dbReference>
<name>A0A453NYW7_AEGTS</name>
<evidence type="ECO:0000313" key="1">
    <source>
        <dbReference type="EnsemblPlants" id="AET6Gv20545900.6"/>
    </source>
</evidence>
<proteinExistence type="predicted"/>
<reference evidence="1" key="5">
    <citation type="journal article" date="2021" name="G3 (Bethesda)">
        <title>Aegilops tauschii genome assembly Aet v5.0 features greater sequence contiguity and improved annotation.</title>
        <authorList>
            <person name="Wang L."/>
            <person name="Zhu T."/>
            <person name="Rodriguez J.C."/>
            <person name="Deal K.R."/>
            <person name="Dubcovsky J."/>
            <person name="McGuire P.E."/>
            <person name="Lux T."/>
            <person name="Spannagl M."/>
            <person name="Mayer K.F.X."/>
            <person name="Baldrich P."/>
            <person name="Meyers B.C."/>
            <person name="Huo N."/>
            <person name="Gu Y.Q."/>
            <person name="Zhou H."/>
            <person name="Devos K.M."/>
            <person name="Bennetzen J.L."/>
            <person name="Unver T."/>
            <person name="Budak H."/>
            <person name="Gulick P.J."/>
            <person name="Galiba G."/>
            <person name="Kalapos B."/>
            <person name="Nelson D.R."/>
            <person name="Li P."/>
            <person name="You F.M."/>
            <person name="Luo M.C."/>
            <person name="Dvorak J."/>
        </authorList>
    </citation>
    <scope>NUCLEOTIDE SEQUENCE [LARGE SCALE GENOMIC DNA]</scope>
    <source>
        <strain evidence="1">cv. AL8/78</strain>
    </source>
</reference>
<dbReference type="Gramene" id="AET6Gv20545900.8">
    <property type="protein sequence ID" value="AET6Gv20545900.8"/>
    <property type="gene ID" value="AET6Gv20545900"/>
</dbReference>
<accession>A0A453NYW7</accession>
<dbReference type="EnsemblPlants" id="AET6Gv20545900.8">
    <property type="protein sequence ID" value="AET6Gv20545900.8"/>
    <property type="gene ID" value="AET6Gv20545900"/>
</dbReference>
<dbReference type="Proteomes" id="UP000015105">
    <property type="component" value="Chromosome 6D"/>
</dbReference>